<dbReference type="CDD" id="cd11386">
    <property type="entry name" value="MCP_signal"/>
    <property type="match status" value="1"/>
</dbReference>
<dbReference type="InterPro" id="IPR035965">
    <property type="entry name" value="PAS-like_dom_sf"/>
</dbReference>
<gene>
    <name evidence="7" type="ORF">E6C51_01150</name>
</gene>
<evidence type="ECO:0000256" key="1">
    <source>
        <dbReference type="ARBA" id="ARBA00004370"/>
    </source>
</evidence>
<keyword evidence="4" id="KW-0807">Transducer</keyword>
<comment type="subcellular location">
    <subcellularLocation>
        <location evidence="1">Membrane</location>
    </subcellularLocation>
</comment>
<dbReference type="GO" id="GO:0007165">
    <property type="term" value="P:signal transduction"/>
    <property type="evidence" value="ECO:0007669"/>
    <property type="project" value="UniProtKB-KW"/>
</dbReference>
<comment type="similarity">
    <text evidence="3">Belongs to the methyl-accepting chemotaxis (MCP) protein family.</text>
</comment>
<keyword evidence="2" id="KW-0145">Chemotaxis</keyword>
<feature type="domain" description="PAC" evidence="6">
    <location>
        <begin position="108"/>
        <end position="160"/>
    </location>
</feature>
<dbReference type="InterPro" id="IPR013655">
    <property type="entry name" value="PAS_fold_3"/>
</dbReference>
<dbReference type="PANTHER" id="PTHR43531">
    <property type="entry name" value="PROTEIN ICFG"/>
    <property type="match status" value="1"/>
</dbReference>
<dbReference type="GO" id="GO:0016020">
    <property type="term" value="C:membrane"/>
    <property type="evidence" value="ECO:0007669"/>
    <property type="project" value="UniProtKB-SubCell"/>
</dbReference>
<dbReference type="SUPFAM" id="SSF58104">
    <property type="entry name" value="Methyl-accepting chemotaxis protein (MCP) signaling domain"/>
    <property type="match status" value="1"/>
</dbReference>
<evidence type="ECO:0000256" key="2">
    <source>
        <dbReference type="ARBA" id="ARBA00022500"/>
    </source>
</evidence>
<evidence type="ECO:0000313" key="8">
    <source>
        <dbReference type="Proteomes" id="UP000310754"/>
    </source>
</evidence>
<dbReference type="Pfam" id="PF08447">
    <property type="entry name" value="PAS_3"/>
    <property type="match status" value="1"/>
</dbReference>
<evidence type="ECO:0000256" key="3">
    <source>
        <dbReference type="ARBA" id="ARBA00029447"/>
    </source>
</evidence>
<dbReference type="InterPro" id="IPR000014">
    <property type="entry name" value="PAS"/>
</dbReference>
<accession>A0A4V3W947</accession>
<dbReference type="PROSITE" id="PS50111">
    <property type="entry name" value="CHEMOTAXIS_TRANSDUC_2"/>
    <property type="match status" value="1"/>
</dbReference>
<evidence type="ECO:0000256" key="4">
    <source>
        <dbReference type="PROSITE-ProRule" id="PRU00284"/>
    </source>
</evidence>
<evidence type="ECO:0000259" key="6">
    <source>
        <dbReference type="PROSITE" id="PS50113"/>
    </source>
</evidence>
<dbReference type="FunFam" id="1.10.287.950:FF:000001">
    <property type="entry name" value="Methyl-accepting chemotaxis sensory transducer"/>
    <property type="match status" value="1"/>
</dbReference>
<organism evidence="7 8">
    <name type="scientific">Allorhizobium terrae</name>
    <dbReference type="NCBI Taxonomy" id="1848972"/>
    <lineage>
        <taxon>Bacteria</taxon>
        <taxon>Pseudomonadati</taxon>
        <taxon>Pseudomonadota</taxon>
        <taxon>Alphaproteobacteria</taxon>
        <taxon>Hyphomicrobiales</taxon>
        <taxon>Rhizobiaceae</taxon>
        <taxon>Rhizobium/Agrobacterium group</taxon>
        <taxon>Allorhizobium</taxon>
    </lineage>
</organism>
<dbReference type="PANTHER" id="PTHR43531:SF11">
    <property type="entry name" value="METHYL-ACCEPTING CHEMOTAXIS PROTEIN 3"/>
    <property type="match status" value="1"/>
</dbReference>
<comment type="caution">
    <text evidence="7">The sequence shown here is derived from an EMBL/GenBank/DDBJ whole genome shotgun (WGS) entry which is preliminary data.</text>
</comment>
<protein>
    <recommendedName>
        <fullName evidence="9">PAS domain S-box protein</fullName>
    </recommendedName>
</protein>
<evidence type="ECO:0008006" key="9">
    <source>
        <dbReference type="Google" id="ProtNLM"/>
    </source>
</evidence>
<dbReference type="Gene3D" id="3.30.450.20">
    <property type="entry name" value="PAS domain"/>
    <property type="match status" value="1"/>
</dbReference>
<dbReference type="InterPro" id="IPR051310">
    <property type="entry name" value="MCP_chemotaxis"/>
</dbReference>
<dbReference type="SMART" id="SM00283">
    <property type="entry name" value="MA"/>
    <property type="match status" value="1"/>
</dbReference>
<name>A0A4V3W947_9HYPH</name>
<proteinExistence type="inferred from homology"/>
<reference evidence="7 8" key="1">
    <citation type="submission" date="2019-04" db="EMBL/GenBank/DDBJ databases">
        <title>Rhizobium terrae sp. nov., isolated from a paddy soil.</title>
        <authorList>
            <person name="Lin S.-Y."/>
            <person name="Hameed A."/>
            <person name="Huang H.-I."/>
            <person name="Young C.-C."/>
        </authorList>
    </citation>
    <scope>NUCLEOTIDE SEQUENCE [LARGE SCALE GENOMIC DNA]</scope>
    <source>
        <strain evidence="7 8">CC-HIH110</strain>
    </source>
</reference>
<dbReference type="Proteomes" id="UP000310754">
    <property type="component" value="Unassembled WGS sequence"/>
</dbReference>
<sequence>MSIFNGLSSRKVLEAQKEFRDVKERSDLLDDASGIGLWEAVLHQGDAMHPQSRWTWSPEFRRLVGFQTVEEYPNVVQSWSDRLHPDDVAPTFAAFGKHLEDKSGKSRYRVEYRLKCKDGTYRWFRATGGCKYLPDGVTVRACGSLTDIHEQVMLQEAIKQKEEEEYRSVLTVLFSALGGLADGDLTRQIREQMPEKYEQLKVNFNKATVSLQELVSEVAATVSTFGSDARNISQATDDLAKRTEHQASSLEETASAMEEIGVAVQNTAQRARELSSLATKTRAAAEESGVVVNNAVHAMSEIENSSEQIGQIIGVIDEIAFQTNLLALNAGVEAARAGEAGKGFAVVAQEVRELAQRSAKAAKEIKALISTSSNQVSEGVTLVGRTGEALQGIVVAIGDITQLIADIDNSTREQSSSVKEINAAISQMDRMTQQNAGMVEETAGASRQLFEQSERLSHLIARFKLHDGYSSAANSWSSRAA</sequence>
<dbReference type="Gene3D" id="1.10.287.950">
    <property type="entry name" value="Methyl-accepting chemotaxis protein"/>
    <property type="match status" value="1"/>
</dbReference>
<feature type="domain" description="Methyl-accepting transducer" evidence="5">
    <location>
        <begin position="221"/>
        <end position="450"/>
    </location>
</feature>
<dbReference type="InterPro" id="IPR000700">
    <property type="entry name" value="PAS-assoc_C"/>
</dbReference>
<dbReference type="InterPro" id="IPR004089">
    <property type="entry name" value="MCPsignal_dom"/>
</dbReference>
<dbReference type="PROSITE" id="PS50113">
    <property type="entry name" value="PAC"/>
    <property type="match status" value="1"/>
</dbReference>
<dbReference type="SUPFAM" id="SSF55785">
    <property type="entry name" value="PYP-like sensor domain (PAS domain)"/>
    <property type="match status" value="1"/>
</dbReference>
<dbReference type="CDD" id="cd00130">
    <property type="entry name" value="PAS"/>
    <property type="match status" value="1"/>
</dbReference>
<dbReference type="RefSeq" id="WP_146933214.1">
    <property type="nucleotide sequence ID" value="NZ_SSOA01000001.1"/>
</dbReference>
<evidence type="ECO:0000313" key="7">
    <source>
        <dbReference type="EMBL" id="THF53757.1"/>
    </source>
</evidence>
<dbReference type="GO" id="GO:0006935">
    <property type="term" value="P:chemotaxis"/>
    <property type="evidence" value="ECO:0007669"/>
    <property type="project" value="UniProtKB-KW"/>
</dbReference>
<dbReference type="AlphaFoldDB" id="A0A4V3W947"/>
<keyword evidence="8" id="KW-1185">Reference proteome</keyword>
<dbReference type="EMBL" id="SSOA01000001">
    <property type="protein sequence ID" value="THF53757.1"/>
    <property type="molecule type" value="Genomic_DNA"/>
</dbReference>
<dbReference type="Pfam" id="PF00015">
    <property type="entry name" value="MCPsignal"/>
    <property type="match status" value="1"/>
</dbReference>
<evidence type="ECO:0000259" key="5">
    <source>
        <dbReference type="PROSITE" id="PS50111"/>
    </source>
</evidence>